<proteinExistence type="predicted"/>
<comment type="caution">
    <text evidence="1">The sequence shown here is derived from an EMBL/GenBank/DDBJ whole genome shotgun (WGS) entry which is preliminary data.</text>
</comment>
<sequence>MGGGSAEVLSESENLLANGLEGVARVRVDEMRLVLEENDRGGGVGGGDWVRFGAVDAVDLWVHSFHPPQHVVEGAVFHDQNHNCLDGASKSWVVR</sequence>
<dbReference type="EMBL" id="JBBPBK010000012">
    <property type="protein sequence ID" value="KAK9274244.1"/>
    <property type="molecule type" value="Genomic_DNA"/>
</dbReference>
<dbReference type="AlphaFoldDB" id="A0AAP0RAW9"/>
<accession>A0AAP0RAW9</accession>
<keyword evidence="2" id="KW-1185">Reference proteome</keyword>
<reference evidence="1 2" key="1">
    <citation type="journal article" date="2024" name="Plant J.">
        <title>Genome sequences and population genomics reveal climatic adaptation and genomic divergence between two closely related sweetgum species.</title>
        <authorList>
            <person name="Xu W.Q."/>
            <person name="Ren C.Q."/>
            <person name="Zhang X.Y."/>
            <person name="Comes H.P."/>
            <person name="Liu X.H."/>
            <person name="Li Y.G."/>
            <person name="Kettle C.J."/>
            <person name="Jalonen R."/>
            <person name="Gaisberger H."/>
            <person name="Ma Y.Z."/>
            <person name="Qiu Y.X."/>
        </authorList>
    </citation>
    <scope>NUCLEOTIDE SEQUENCE [LARGE SCALE GENOMIC DNA]</scope>
    <source>
        <strain evidence="1">Hangzhou</strain>
    </source>
</reference>
<evidence type="ECO:0000313" key="2">
    <source>
        <dbReference type="Proteomes" id="UP001415857"/>
    </source>
</evidence>
<protein>
    <submittedName>
        <fullName evidence="1">Uncharacterized protein</fullName>
    </submittedName>
</protein>
<organism evidence="1 2">
    <name type="scientific">Liquidambar formosana</name>
    <name type="common">Formosan gum</name>
    <dbReference type="NCBI Taxonomy" id="63359"/>
    <lineage>
        <taxon>Eukaryota</taxon>
        <taxon>Viridiplantae</taxon>
        <taxon>Streptophyta</taxon>
        <taxon>Embryophyta</taxon>
        <taxon>Tracheophyta</taxon>
        <taxon>Spermatophyta</taxon>
        <taxon>Magnoliopsida</taxon>
        <taxon>eudicotyledons</taxon>
        <taxon>Gunneridae</taxon>
        <taxon>Pentapetalae</taxon>
        <taxon>Saxifragales</taxon>
        <taxon>Altingiaceae</taxon>
        <taxon>Liquidambar</taxon>
    </lineage>
</organism>
<dbReference type="Proteomes" id="UP001415857">
    <property type="component" value="Unassembled WGS sequence"/>
</dbReference>
<evidence type="ECO:0000313" key="1">
    <source>
        <dbReference type="EMBL" id="KAK9274244.1"/>
    </source>
</evidence>
<gene>
    <name evidence="1" type="ORF">L1049_019058</name>
</gene>
<name>A0AAP0RAW9_LIQFO</name>